<evidence type="ECO:0000313" key="1">
    <source>
        <dbReference type="EnsemblPlants" id="EMT01307"/>
    </source>
</evidence>
<protein>
    <submittedName>
        <fullName evidence="1">Uncharacterized protein</fullName>
    </submittedName>
</protein>
<name>N1QQD1_AEGTA</name>
<dbReference type="EnsemblPlants" id="EMT01307">
    <property type="protein sequence ID" value="EMT01307"/>
    <property type="gene ID" value="F775_03369"/>
</dbReference>
<reference evidence="1" key="1">
    <citation type="submission" date="2015-06" db="UniProtKB">
        <authorList>
            <consortium name="EnsemblPlants"/>
        </authorList>
    </citation>
    <scope>IDENTIFICATION</scope>
</reference>
<proteinExistence type="predicted"/>
<dbReference type="AlphaFoldDB" id="N1QQD1"/>
<organism evidence="1">
    <name type="scientific">Aegilops tauschii</name>
    <name type="common">Tausch's goatgrass</name>
    <name type="synonym">Aegilops squarrosa</name>
    <dbReference type="NCBI Taxonomy" id="37682"/>
    <lineage>
        <taxon>Eukaryota</taxon>
        <taxon>Viridiplantae</taxon>
        <taxon>Streptophyta</taxon>
        <taxon>Embryophyta</taxon>
        <taxon>Tracheophyta</taxon>
        <taxon>Spermatophyta</taxon>
        <taxon>Magnoliopsida</taxon>
        <taxon>Liliopsida</taxon>
        <taxon>Poales</taxon>
        <taxon>Poaceae</taxon>
        <taxon>BOP clade</taxon>
        <taxon>Pooideae</taxon>
        <taxon>Triticodae</taxon>
        <taxon>Triticeae</taxon>
        <taxon>Triticinae</taxon>
        <taxon>Aegilops</taxon>
    </lineage>
</organism>
<accession>N1QQD1</accession>
<sequence length="95" mass="10888">MKPTSSVTGEIDFMDEFVSKYCDFRSVEKWRYELLVSSLVNMFDNLETFRDEYQDSDSIRKGVEEWHLSAQRAQAAAAGPATTKEQSLGLLEQVE</sequence>